<keyword evidence="2 3" id="KW-0456">Lyase</keyword>
<organism evidence="6 8">
    <name type="scientific">Ligilactobacillus salivarius</name>
    <dbReference type="NCBI Taxonomy" id="1624"/>
    <lineage>
        <taxon>Bacteria</taxon>
        <taxon>Bacillati</taxon>
        <taxon>Bacillota</taxon>
        <taxon>Bacilli</taxon>
        <taxon>Lactobacillales</taxon>
        <taxon>Lactobacillaceae</taxon>
        <taxon>Ligilactobacillus</taxon>
    </lineage>
</organism>
<comment type="similarity">
    <text evidence="1 3">Belongs to the DapA family.</text>
</comment>
<dbReference type="EMBL" id="CP123971">
    <property type="protein sequence ID" value="WII28540.1"/>
    <property type="molecule type" value="Genomic_DNA"/>
</dbReference>
<dbReference type="GO" id="GO:0047448">
    <property type="term" value="F:5-dehydro-4-deoxyglucarate dehydratase activity"/>
    <property type="evidence" value="ECO:0007669"/>
    <property type="project" value="UniProtKB-EC"/>
</dbReference>
<dbReference type="AlphaFoldDB" id="A0A1Y0F5B3"/>
<dbReference type="EMBL" id="CP020858">
    <property type="protein sequence ID" value="ARU18532.1"/>
    <property type="molecule type" value="Genomic_DNA"/>
</dbReference>
<dbReference type="PIRSF" id="PIRSF001365">
    <property type="entry name" value="DHDPS"/>
    <property type="match status" value="1"/>
</dbReference>
<dbReference type="Proteomes" id="UP000195378">
    <property type="component" value="Chromosome"/>
</dbReference>
<dbReference type="EC" id="4.1.3.3" evidence="7"/>
<dbReference type="PRINTS" id="PR00146">
    <property type="entry name" value="DHPICSNTHASE"/>
</dbReference>
<dbReference type="CDD" id="cd00408">
    <property type="entry name" value="DHDPS-like"/>
    <property type="match status" value="1"/>
</dbReference>
<evidence type="ECO:0000313" key="6">
    <source>
        <dbReference type="EMBL" id="ARU18532.1"/>
    </source>
</evidence>
<dbReference type="Pfam" id="PF00701">
    <property type="entry name" value="DHDPS"/>
    <property type="match status" value="1"/>
</dbReference>
<dbReference type="InterPro" id="IPR002220">
    <property type="entry name" value="DapA-like"/>
</dbReference>
<dbReference type="RefSeq" id="WP_087448455.1">
    <property type="nucleotide sequence ID" value="NZ_CP020858.1"/>
</dbReference>
<dbReference type="Proteomes" id="UP001231316">
    <property type="component" value="Chromosome"/>
</dbReference>
<reference evidence="6 8" key="1">
    <citation type="submission" date="2017-04" db="EMBL/GenBank/DDBJ databases">
        <title>Complete genome sequence of Lactobacillus salivarius ZLS006, a probiotic strain isolated from healthy piglet.</title>
        <authorList>
            <person name="Zhang D."/>
        </authorList>
    </citation>
    <scope>NUCLEOTIDE SEQUENCE [LARGE SCALE GENOMIC DNA]</scope>
    <source>
        <strain evidence="6 8">ZLS006</strain>
    </source>
</reference>
<dbReference type="SMART" id="SM01130">
    <property type="entry name" value="DHDPS"/>
    <property type="match status" value="1"/>
</dbReference>
<evidence type="ECO:0000256" key="1">
    <source>
        <dbReference type="ARBA" id="ARBA00007592"/>
    </source>
</evidence>
<evidence type="ECO:0000313" key="8">
    <source>
        <dbReference type="Proteomes" id="UP000195378"/>
    </source>
</evidence>
<dbReference type="PANTHER" id="PTHR12128">
    <property type="entry name" value="DIHYDRODIPICOLINATE SYNTHASE"/>
    <property type="match status" value="1"/>
</dbReference>
<accession>A0A1Y0F5B3</accession>
<dbReference type="PANTHER" id="PTHR12128:SF66">
    <property type="entry name" value="4-HYDROXY-2-OXOGLUTARATE ALDOLASE, MITOCHONDRIAL"/>
    <property type="match status" value="1"/>
</dbReference>
<evidence type="ECO:0000313" key="7">
    <source>
        <dbReference type="EMBL" id="WII28540.1"/>
    </source>
</evidence>
<dbReference type="Gene3D" id="3.20.20.70">
    <property type="entry name" value="Aldolase class I"/>
    <property type="match status" value="1"/>
</dbReference>
<sequence length="296" mass="32919">MNLEELKGIIVPIVVPVNEDETINEDSLRKVVDHIIDGGANGILAFGSNSEFYMFDEEEMKQVFSIINDEVKSRVPVFWGIGVIRTSKAIKLAKLAQTMGAFGVSVLQPMFLKPTEKELYLHYKSIAESVPDMPVLIYNNPRVGYGLSTELVSKLAHNVENIVGMKDSSGNLTYLSEVIRLTKDIEFKPFTGKDTLIFLGLCAGACGSVCSTANGLTKEVVEIYQLFKEGRYKEAREAQMKFNPARLIQDKASFPVATKDMCNILGMNVGDPIKPSLPSEQALLDEMELRMKKLRE</sequence>
<dbReference type="GO" id="GO:0008840">
    <property type="term" value="F:4-hydroxy-tetrahydrodipicolinate synthase activity"/>
    <property type="evidence" value="ECO:0007669"/>
    <property type="project" value="UniProtKB-EC"/>
</dbReference>
<evidence type="ECO:0000256" key="3">
    <source>
        <dbReference type="PIRNR" id="PIRNR001365"/>
    </source>
</evidence>
<gene>
    <name evidence="6" type="ORF">B7R82_00275</name>
    <name evidence="7" type="ORF">QFE45_09215</name>
</gene>
<reference evidence="7" key="2">
    <citation type="submission" date="2023-04" db="EMBL/GenBank/DDBJ databases">
        <title>Four porcine-derived lactic acid bacteria strains analyses and their evaluation as potential probiotics based on genomics.</title>
        <authorList>
            <person name="Niu D."/>
        </authorList>
    </citation>
    <scope>NUCLEOTIDE SEQUENCE</scope>
    <source>
        <strain evidence="7">ZSA5</strain>
    </source>
</reference>
<evidence type="ECO:0000256" key="5">
    <source>
        <dbReference type="PIRSR" id="PIRSR001365-2"/>
    </source>
</evidence>
<protein>
    <submittedName>
        <fullName evidence="6">Dihydrodipicolinate synthase family protein</fullName>
        <ecNumber evidence="7">4.1.3.3</ecNumber>
        <ecNumber evidence="7">4.2.1.41</ecNumber>
        <ecNumber evidence="7">4.3.3.7</ecNumber>
    </submittedName>
</protein>
<dbReference type="GO" id="GO:0008747">
    <property type="term" value="F:N-acetylneuraminate lyase activity"/>
    <property type="evidence" value="ECO:0007669"/>
    <property type="project" value="UniProtKB-EC"/>
</dbReference>
<proteinExistence type="inferred from homology"/>
<dbReference type="EC" id="4.3.3.7" evidence="7"/>
<feature type="active site" description="Schiff-base intermediate with substrate" evidence="4">
    <location>
        <position position="166"/>
    </location>
</feature>
<evidence type="ECO:0000256" key="4">
    <source>
        <dbReference type="PIRSR" id="PIRSR001365-1"/>
    </source>
</evidence>
<feature type="active site" description="Proton donor/acceptor" evidence="4">
    <location>
        <position position="138"/>
    </location>
</feature>
<dbReference type="InterPro" id="IPR013785">
    <property type="entry name" value="Aldolase_TIM"/>
</dbReference>
<feature type="binding site" evidence="5">
    <location>
        <position position="209"/>
    </location>
    <ligand>
        <name>pyruvate</name>
        <dbReference type="ChEBI" id="CHEBI:15361"/>
    </ligand>
</feature>
<name>A0A1Y0F5B3_9LACO</name>
<evidence type="ECO:0000256" key="2">
    <source>
        <dbReference type="ARBA" id="ARBA00023239"/>
    </source>
</evidence>
<dbReference type="SUPFAM" id="SSF51569">
    <property type="entry name" value="Aldolase"/>
    <property type="match status" value="1"/>
</dbReference>
<dbReference type="EC" id="4.2.1.41" evidence="7"/>